<keyword evidence="2" id="KW-1185">Reference proteome</keyword>
<dbReference type="Proteomes" id="UP000605676">
    <property type="component" value="Unassembled WGS sequence"/>
</dbReference>
<evidence type="ECO:0000313" key="1">
    <source>
        <dbReference type="EMBL" id="MBK3518469.1"/>
    </source>
</evidence>
<dbReference type="EMBL" id="JAENRR010000034">
    <property type="protein sequence ID" value="MBK3518469.1"/>
    <property type="molecule type" value="Genomic_DNA"/>
</dbReference>
<comment type="caution">
    <text evidence="1">The sequence shown here is derived from an EMBL/GenBank/DDBJ whole genome shotgun (WGS) entry which is preliminary data.</text>
</comment>
<reference evidence="1 2" key="1">
    <citation type="submission" date="2021-01" db="EMBL/GenBank/DDBJ databases">
        <title>Carboxyliciviraga sp.nov., isolated from coastal sediments.</title>
        <authorList>
            <person name="Lu D."/>
            <person name="Zhang T."/>
        </authorList>
    </citation>
    <scope>NUCLEOTIDE SEQUENCE [LARGE SCALE GENOMIC DNA]</scope>
    <source>
        <strain evidence="1 2">N1Y132</strain>
    </source>
</reference>
<name>A0ABS1HLB3_9BACT</name>
<gene>
    <name evidence="1" type="ORF">JIV24_14085</name>
</gene>
<dbReference type="PROSITE" id="PS51257">
    <property type="entry name" value="PROKAR_LIPOPROTEIN"/>
    <property type="match status" value="1"/>
</dbReference>
<accession>A0ABS1HLB3</accession>
<evidence type="ECO:0000313" key="2">
    <source>
        <dbReference type="Proteomes" id="UP000605676"/>
    </source>
</evidence>
<dbReference type="RefSeq" id="WP_200465696.1">
    <property type="nucleotide sequence ID" value="NZ_JAENRR010000034.1"/>
</dbReference>
<protein>
    <submittedName>
        <fullName evidence="1">Uncharacterized protein</fullName>
    </submittedName>
</protein>
<proteinExistence type="predicted"/>
<organism evidence="1 2">
    <name type="scientific">Carboxylicivirga marina</name>
    <dbReference type="NCBI Taxonomy" id="2800988"/>
    <lineage>
        <taxon>Bacteria</taxon>
        <taxon>Pseudomonadati</taxon>
        <taxon>Bacteroidota</taxon>
        <taxon>Bacteroidia</taxon>
        <taxon>Marinilabiliales</taxon>
        <taxon>Marinilabiliaceae</taxon>
        <taxon>Carboxylicivirga</taxon>
    </lineage>
</organism>
<sequence length="62" mass="7159">MRYLLLIYILCITVTSCQSSEDVKRPEIKKEFTHEALEAKMPFPQELKDSHCIGPNHVIQSV</sequence>